<dbReference type="STRING" id="466.Lmac_0346"/>
<dbReference type="GO" id="GO:0002949">
    <property type="term" value="P:tRNA threonylcarbamoyladenosine modification"/>
    <property type="evidence" value="ECO:0007669"/>
    <property type="project" value="InterPro"/>
</dbReference>
<dbReference type="InterPro" id="IPR000905">
    <property type="entry name" value="Gcp-like_dom"/>
</dbReference>
<evidence type="ECO:0000259" key="4">
    <source>
        <dbReference type="Pfam" id="PF00814"/>
    </source>
</evidence>
<dbReference type="RefSeq" id="WP_058451174.1">
    <property type="nucleotide sequence ID" value="NZ_CAAAIB010000006.1"/>
</dbReference>
<organism evidence="5 6">
    <name type="scientific">Legionella maceachernii</name>
    <dbReference type="NCBI Taxonomy" id="466"/>
    <lineage>
        <taxon>Bacteria</taxon>
        <taxon>Pseudomonadati</taxon>
        <taxon>Pseudomonadota</taxon>
        <taxon>Gammaproteobacteria</taxon>
        <taxon>Legionellales</taxon>
        <taxon>Legionellaceae</taxon>
        <taxon>Legionella</taxon>
    </lineage>
</organism>
<gene>
    <name evidence="5" type="ORF">Lmac_0346</name>
</gene>
<name>A0A0W0WG23_9GAMM</name>
<keyword evidence="6" id="KW-1185">Reference proteome</keyword>
<comment type="caution">
    <text evidence="5">The sequence shown here is derived from an EMBL/GenBank/DDBJ whole genome shotgun (WGS) entry which is preliminary data.</text>
</comment>
<reference evidence="5 6" key="1">
    <citation type="submission" date="2015-11" db="EMBL/GenBank/DDBJ databases">
        <title>Genomic analysis of 38 Legionella species identifies large and diverse effector repertoires.</title>
        <authorList>
            <person name="Burstein D."/>
            <person name="Amaro F."/>
            <person name="Zusman T."/>
            <person name="Lifshitz Z."/>
            <person name="Cohen O."/>
            <person name="Gilbert J.A."/>
            <person name="Pupko T."/>
            <person name="Shuman H.A."/>
            <person name="Segal G."/>
        </authorList>
    </citation>
    <scope>NUCLEOTIDE SEQUENCE [LARGE SCALE GENOMIC DNA]</scope>
    <source>
        <strain evidence="5 6">PX-1-G2-E2</strain>
    </source>
</reference>
<dbReference type="AlphaFoldDB" id="A0A0W0WG23"/>
<evidence type="ECO:0000256" key="2">
    <source>
        <dbReference type="ARBA" id="ARBA00019012"/>
    </source>
</evidence>
<dbReference type="Proteomes" id="UP000054908">
    <property type="component" value="Unassembled WGS sequence"/>
</dbReference>
<dbReference type="EMBL" id="LNYL01000007">
    <property type="protein sequence ID" value="KTD31292.1"/>
    <property type="molecule type" value="Genomic_DNA"/>
</dbReference>
<sequence length="223" mass="24274">MNLLAIDTSTERASVALMQNEEIRSEEQGAQRDHARLLLPTVERLLAEAELNLSQLDGIIYGRGPGSFTGLRIACSVAKGLAYAQDLPVYPVSSLAAIANEVLEQKDEFHQLTVLAVLDARMNELYWSSFNEQSHNGEEQVCAAAKIALSTDKPFVLAGVGYEAYLSQLSPSIQKKMVKAITMYPKAEAMIRLVLAGKIKAVSAADALPVYVRNQVIQGEPRG</sequence>
<dbReference type="InterPro" id="IPR043129">
    <property type="entry name" value="ATPase_NBD"/>
</dbReference>
<dbReference type="PANTHER" id="PTHR11735">
    <property type="entry name" value="TRNA N6-ADENOSINE THREONYLCARBAMOYLTRANSFERASE"/>
    <property type="match status" value="1"/>
</dbReference>
<accession>A0A0W0WG23</accession>
<dbReference type="CDD" id="cd24032">
    <property type="entry name" value="ASKHA_NBD_TsaB"/>
    <property type="match status" value="1"/>
</dbReference>
<dbReference type="Gene3D" id="3.30.420.40">
    <property type="match status" value="2"/>
</dbReference>
<dbReference type="SUPFAM" id="SSF53067">
    <property type="entry name" value="Actin-like ATPase domain"/>
    <property type="match status" value="2"/>
</dbReference>
<protein>
    <recommendedName>
        <fullName evidence="2">tRNA threonylcarbamoyladenosine biosynthesis protein TsaB</fullName>
    </recommendedName>
    <alternativeName>
        <fullName evidence="3">t(6)A37 threonylcarbamoyladenosine biosynthesis protein TsaB</fullName>
    </alternativeName>
</protein>
<dbReference type="NCBIfam" id="TIGR03725">
    <property type="entry name" value="T6A_YeaZ"/>
    <property type="match status" value="1"/>
</dbReference>
<dbReference type="OrthoDB" id="9809995at2"/>
<evidence type="ECO:0000256" key="3">
    <source>
        <dbReference type="ARBA" id="ARBA00032446"/>
    </source>
</evidence>
<dbReference type="PATRIC" id="fig|466.6.peg.371"/>
<evidence type="ECO:0000313" key="6">
    <source>
        <dbReference type="Proteomes" id="UP000054908"/>
    </source>
</evidence>
<dbReference type="InterPro" id="IPR022496">
    <property type="entry name" value="T6A_TsaB"/>
</dbReference>
<dbReference type="GO" id="GO:0005829">
    <property type="term" value="C:cytosol"/>
    <property type="evidence" value="ECO:0007669"/>
    <property type="project" value="TreeGrafter"/>
</dbReference>
<evidence type="ECO:0000313" key="5">
    <source>
        <dbReference type="EMBL" id="KTD31292.1"/>
    </source>
</evidence>
<dbReference type="Pfam" id="PF00814">
    <property type="entry name" value="TsaD"/>
    <property type="match status" value="1"/>
</dbReference>
<evidence type="ECO:0000256" key="1">
    <source>
        <dbReference type="ARBA" id="ARBA00010493"/>
    </source>
</evidence>
<dbReference type="PANTHER" id="PTHR11735:SF11">
    <property type="entry name" value="TRNA THREONYLCARBAMOYLADENOSINE BIOSYNTHESIS PROTEIN TSAB"/>
    <property type="match status" value="1"/>
</dbReference>
<comment type="similarity">
    <text evidence="1">Belongs to the KAE1 / TsaD family. TsaB subfamily.</text>
</comment>
<proteinExistence type="inferred from homology"/>
<feature type="domain" description="Gcp-like" evidence="4">
    <location>
        <begin position="30"/>
        <end position="163"/>
    </location>
</feature>